<organism evidence="2 3">
    <name type="scientific">Tritrichomonas foetus</name>
    <dbReference type="NCBI Taxonomy" id="1144522"/>
    <lineage>
        <taxon>Eukaryota</taxon>
        <taxon>Metamonada</taxon>
        <taxon>Parabasalia</taxon>
        <taxon>Tritrichomonadida</taxon>
        <taxon>Tritrichomonadidae</taxon>
        <taxon>Tritrichomonas</taxon>
    </lineage>
</organism>
<dbReference type="Pfam" id="PF00415">
    <property type="entry name" value="RCC1"/>
    <property type="match status" value="1"/>
</dbReference>
<dbReference type="Proteomes" id="UP000179807">
    <property type="component" value="Unassembled WGS sequence"/>
</dbReference>
<dbReference type="EMBL" id="MLAK01001148">
    <property type="protein sequence ID" value="OHS96900.1"/>
    <property type="molecule type" value="Genomic_DNA"/>
</dbReference>
<dbReference type="PANTHER" id="PTHR45982:SF1">
    <property type="entry name" value="REGULATOR OF CHROMOSOME CONDENSATION"/>
    <property type="match status" value="1"/>
</dbReference>
<accession>A0A1J4JI82</accession>
<dbReference type="InterPro" id="IPR000408">
    <property type="entry name" value="Reg_chr_condens"/>
</dbReference>
<evidence type="ECO:0000313" key="2">
    <source>
        <dbReference type="EMBL" id="OHS96900.1"/>
    </source>
</evidence>
<feature type="repeat" description="RCC1" evidence="1">
    <location>
        <begin position="281"/>
        <end position="333"/>
    </location>
</feature>
<evidence type="ECO:0000313" key="3">
    <source>
        <dbReference type="Proteomes" id="UP000179807"/>
    </source>
</evidence>
<dbReference type="AlphaFoldDB" id="A0A1J4JI82"/>
<dbReference type="InterPro" id="IPR051553">
    <property type="entry name" value="Ran_GTPase-activating"/>
</dbReference>
<keyword evidence="3" id="KW-1185">Reference proteome</keyword>
<dbReference type="OrthoDB" id="5370059at2759"/>
<comment type="caution">
    <text evidence="2">The sequence shown here is derived from an EMBL/GenBank/DDBJ whole genome shotgun (WGS) entry which is preliminary data.</text>
</comment>
<gene>
    <name evidence="2" type="ORF">TRFO_02000</name>
</gene>
<evidence type="ECO:0008006" key="4">
    <source>
        <dbReference type="Google" id="ProtNLM"/>
    </source>
</evidence>
<dbReference type="PROSITE" id="PS50012">
    <property type="entry name" value="RCC1_3"/>
    <property type="match status" value="2"/>
</dbReference>
<dbReference type="GO" id="GO:0005085">
    <property type="term" value="F:guanyl-nucleotide exchange factor activity"/>
    <property type="evidence" value="ECO:0007669"/>
    <property type="project" value="TreeGrafter"/>
</dbReference>
<dbReference type="VEuPathDB" id="TrichDB:TRFO_02000"/>
<evidence type="ECO:0000256" key="1">
    <source>
        <dbReference type="PROSITE-ProRule" id="PRU00235"/>
    </source>
</evidence>
<dbReference type="PANTHER" id="PTHR45982">
    <property type="entry name" value="REGULATOR OF CHROMOSOME CONDENSATION"/>
    <property type="match status" value="1"/>
</dbReference>
<sequence>MSIFISSNFASNSSDNRHSSFTGEPFLLPLCATGLSCISCGLWHNIFIYDDGTTMALGSNMEFQIGTTEKIYSVPTIININNESFQYAYCGEWYTIYLTDDGRVVICSCEAKNCPVPIQFHCPAIYVSGSSKAAAAIVADGSFYLFDKDPRKVPKIFQLNEPVYDLACGDGFIIAITTSGTAYGNGKLNQKEVTVEKNHKQFYENSHYNKVNNFDFYNNISNEKNDASNTIVNENQYSPILTPKSSQSYNQNFEVIESLRNIKIDHAFSRYRHAAVISEEGAVYIFGNNCNGQLGRGDTISLTNDFEPMFTFRNQDIVSLDIGCDHSVFVTDDGKLYSCGSNLYSQCCLGLEILQILQSMLNL</sequence>
<dbReference type="GO" id="GO:0005737">
    <property type="term" value="C:cytoplasm"/>
    <property type="evidence" value="ECO:0007669"/>
    <property type="project" value="TreeGrafter"/>
</dbReference>
<dbReference type="GeneID" id="94825140"/>
<reference evidence="2" key="1">
    <citation type="submission" date="2016-10" db="EMBL/GenBank/DDBJ databases">
        <authorList>
            <person name="Benchimol M."/>
            <person name="Almeida L.G."/>
            <person name="Vasconcelos A.T."/>
            <person name="Perreira-Neves A."/>
            <person name="Rosa I.A."/>
            <person name="Tasca T."/>
            <person name="Bogo M.R."/>
            <person name="de Souza W."/>
        </authorList>
    </citation>
    <scope>NUCLEOTIDE SEQUENCE [LARGE SCALE GENOMIC DNA]</scope>
    <source>
        <strain evidence="2">K</strain>
    </source>
</reference>
<name>A0A1J4JI82_9EUKA</name>
<dbReference type="Gene3D" id="2.130.10.30">
    <property type="entry name" value="Regulator of chromosome condensation 1/beta-lactamase-inhibitor protein II"/>
    <property type="match status" value="2"/>
</dbReference>
<proteinExistence type="predicted"/>
<dbReference type="RefSeq" id="XP_068350037.1">
    <property type="nucleotide sequence ID" value="XM_068490436.1"/>
</dbReference>
<dbReference type="SUPFAM" id="SSF50985">
    <property type="entry name" value="RCC1/BLIP-II"/>
    <property type="match status" value="1"/>
</dbReference>
<dbReference type="InterPro" id="IPR009091">
    <property type="entry name" value="RCC1/BLIP-II"/>
</dbReference>
<protein>
    <recommendedName>
        <fullName evidence="4">Regulator of chromosome condensation</fullName>
    </recommendedName>
</protein>
<feature type="repeat" description="RCC1" evidence="1">
    <location>
        <begin position="52"/>
        <end position="101"/>
    </location>
</feature>